<comment type="similarity">
    <text evidence="1">Belongs to the LysR transcriptional regulatory family.</text>
</comment>
<evidence type="ECO:0000256" key="3">
    <source>
        <dbReference type="ARBA" id="ARBA00023125"/>
    </source>
</evidence>
<dbReference type="PANTHER" id="PTHR30346">
    <property type="entry name" value="TRANSCRIPTIONAL DUAL REGULATOR HCAR-RELATED"/>
    <property type="match status" value="1"/>
</dbReference>
<dbReference type="AlphaFoldDB" id="A0A943UTX1"/>
<evidence type="ECO:0000259" key="5">
    <source>
        <dbReference type="PROSITE" id="PS50931"/>
    </source>
</evidence>
<dbReference type="Proteomes" id="UP000727506">
    <property type="component" value="Unassembled WGS sequence"/>
</dbReference>
<dbReference type="GO" id="GO:0003677">
    <property type="term" value="F:DNA binding"/>
    <property type="evidence" value="ECO:0007669"/>
    <property type="project" value="UniProtKB-KW"/>
</dbReference>
<dbReference type="InterPro" id="IPR036390">
    <property type="entry name" value="WH_DNA-bd_sf"/>
</dbReference>
<reference evidence="6" key="1">
    <citation type="submission" date="2021-02" db="EMBL/GenBank/DDBJ databases">
        <title>Infant gut strain persistence is associated with maternal origin, phylogeny, and functional potential including surface adhesion and iron acquisition.</title>
        <authorList>
            <person name="Lou Y.C."/>
        </authorList>
    </citation>
    <scope>NUCLEOTIDE SEQUENCE</scope>
    <source>
        <strain evidence="6">L2_039_000G1_dasL2_039_000G1_concoct_11</strain>
    </source>
</reference>
<protein>
    <submittedName>
        <fullName evidence="6">LysR family transcriptional regulator</fullName>
    </submittedName>
</protein>
<keyword evidence="2" id="KW-0805">Transcription regulation</keyword>
<dbReference type="Gene3D" id="1.10.10.10">
    <property type="entry name" value="Winged helix-like DNA-binding domain superfamily/Winged helix DNA-binding domain"/>
    <property type="match status" value="1"/>
</dbReference>
<sequence>MYDRRLDSVVAAADCGSFSKAAKQLGVSTPALAKRIETFETEYGIELFSRTRRGVFLTPAGASIVEDARAIMRQSEDVLRRAREQEAFGGTTVRLGISAACPAYTLLAAWPRIHEADSSLHVELVPIGDIYDDDLGVVANLGGSVDLIEVSDVSAAACEKLWGGVCRIEPLFAAGSACIAAPAPAGGGPVFGPGVLLCAARPSSAAARFVALLLADMPRG</sequence>
<dbReference type="InterPro" id="IPR000847">
    <property type="entry name" value="LysR_HTH_N"/>
</dbReference>
<dbReference type="InterPro" id="IPR036388">
    <property type="entry name" value="WH-like_DNA-bd_sf"/>
</dbReference>
<evidence type="ECO:0000256" key="2">
    <source>
        <dbReference type="ARBA" id="ARBA00023015"/>
    </source>
</evidence>
<dbReference type="FunFam" id="1.10.10.10:FF:000001">
    <property type="entry name" value="LysR family transcriptional regulator"/>
    <property type="match status" value="1"/>
</dbReference>
<dbReference type="PANTHER" id="PTHR30346:SF0">
    <property type="entry name" value="HCA OPERON TRANSCRIPTIONAL ACTIVATOR HCAR"/>
    <property type="match status" value="1"/>
</dbReference>
<dbReference type="PROSITE" id="PS50931">
    <property type="entry name" value="HTH_LYSR"/>
    <property type="match status" value="1"/>
</dbReference>
<dbReference type="Pfam" id="PF00126">
    <property type="entry name" value="HTH_1"/>
    <property type="match status" value="1"/>
</dbReference>
<dbReference type="GO" id="GO:0032993">
    <property type="term" value="C:protein-DNA complex"/>
    <property type="evidence" value="ECO:0007669"/>
    <property type="project" value="TreeGrafter"/>
</dbReference>
<evidence type="ECO:0000256" key="4">
    <source>
        <dbReference type="ARBA" id="ARBA00023163"/>
    </source>
</evidence>
<evidence type="ECO:0000313" key="7">
    <source>
        <dbReference type="Proteomes" id="UP000727506"/>
    </source>
</evidence>
<evidence type="ECO:0000256" key="1">
    <source>
        <dbReference type="ARBA" id="ARBA00009437"/>
    </source>
</evidence>
<proteinExistence type="inferred from homology"/>
<feature type="domain" description="HTH lysR-type" evidence="5">
    <location>
        <begin position="1"/>
        <end position="58"/>
    </location>
</feature>
<dbReference type="SUPFAM" id="SSF46785">
    <property type="entry name" value="Winged helix' DNA-binding domain"/>
    <property type="match status" value="1"/>
</dbReference>
<name>A0A943UTX1_9ACTN</name>
<keyword evidence="4" id="KW-0804">Transcription</keyword>
<comment type="caution">
    <text evidence="6">The sequence shown here is derived from an EMBL/GenBank/DDBJ whole genome shotgun (WGS) entry which is preliminary data.</text>
</comment>
<gene>
    <name evidence="6" type="ORF">KH142_07145</name>
</gene>
<dbReference type="PRINTS" id="PR00039">
    <property type="entry name" value="HTHLYSR"/>
</dbReference>
<dbReference type="EMBL" id="JAGZSV010000141">
    <property type="protein sequence ID" value="MBS6941234.1"/>
    <property type="molecule type" value="Genomic_DNA"/>
</dbReference>
<accession>A0A943UTX1</accession>
<dbReference type="GO" id="GO:0003700">
    <property type="term" value="F:DNA-binding transcription factor activity"/>
    <property type="evidence" value="ECO:0007669"/>
    <property type="project" value="InterPro"/>
</dbReference>
<evidence type="ECO:0000313" key="6">
    <source>
        <dbReference type="EMBL" id="MBS6941234.1"/>
    </source>
</evidence>
<keyword evidence="3" id="KW-0238">DNA-binding</keyword>
<organism evidence="6 7">
    <name type="scientific">Slackia piriformis</name>
    <dbReference type="NCBI Taxonomy" id="626934"/>
    <lineage>
        <taxon>Bacteria</taxon>
        <taxon>Bacillati</taxon>
        <taxon>Actinomycetota</taxon>
        <taxon>Coriobacteriia</taxon>
        <taxon>Eggerthellales</taxon>
        <taxon>Eggerthellaceae</taxon>
        <taxon>Slackia</taxon>
    </lineage>
</organism>